<proteinExistence type="predicted"/>
<dbReference type="GO" id="GO:0005730">
    <property type="term" value="C:nucleolus"/>
    <property type="evidence" value="ECO:0007669"/>
    <property type="project" value="TreeGrafter"/>
</dbReference>
<protein>
    <recommendedName>
        <fullName evidence="3">Activator of basal transcription 1</fullName>
    </recommendedName>
</protein>
<dbReference type="PANTHER" id="PTHR12311:SF7">
    <property type="entry name" value="ACTIVATOR OF BASAL TRANSCRIPTION 1"/>
    <property type="match status" value="1"/>
</dbReference>
<dbReference type="GO" id="GO:0034462">
    <property type="term" value="P:small-subunit processome assembly"/>
    <property type="evidence" value="ECO:0007669"/>
    <property type="project" value="TreeGrafter"/>
</dbReference>
<dbReference type="GO" id="GO:0003723">
    <property type="term" value="F:RNA binding"/>
    <property type="evidence" value="ECO:0007669"/>
    <property type="project" value="TreeGrafter"/>
</dbReference>
<gene>
    <name evidence="1" type="ORF">RFI_28629</name>
</gene>
<sequence length="264" mass="30684">MCEKENSEGKVKKIYGKWTEFAEAWVEFEDKKMAKLVARILNGTKVPQKYLNNRMAKGHMWNMKYLKGFKWHHLLEHKEQMRILERKKFEKAISEAHKQANYFKQQIKKSQELKDTFGPMAPSKRTRKDIIDMAQKAQNKDLEAFMPSDGEEDSGAVAADDVIALGDKHKSADDELAPPAKKPKLMNQRKMQNRKVGFTRRVNSIGKTLWNCSSLNANFYIKNFLMKKKNDLVCFDYLNHFLAGNFFGNPGIKFLSLKTLKTRI</sequence>
<dbReference type="PANTHER" id="PTHR12311">
    <property type="entry name" value="ACTIVATOR OF BASAL TRANSCRIPTION 1"/>
    <property type="match status" value="1"/>
</dbReference>
<dbReference type="OrthoDB" id="287393at2759"/>
<dbReference type="GO" id="GO:0000447">
    <property type="term" value="P:endonucleolytic cleavage in ITS1 to separate SSU-rRNA from 5.8S rRNA and LSU-rRNA from tricistronic rRNA transcript (SSU-rRNA, 5.8S rRNA, LSU-rRNA)"/>
    <property type="evidence" value="ECO:0007669"/>
    <property type="project" value="TreeGrafter"/>
</dbReference>
<dbReference type="AlphaFoldDB" id="X6M439"/>
<dbReference type="Proteomes" id="UP000023152">
    <property type="component" value="Unassembled WGS sequence"/>
</dbReference>
<reference evidence="1 2" key="1">
    <citation type="journal article" date="2013" name="Curr. Biol.">
        <title>The Genome of the Foraminiferan Reticulomyxa filosa.</title>
        <authorList>
            <person name="Glockner G."/>
            <person name="Hulsmann N."/>
            <person name="Schleicher M."/>
            <person name="Noegel A.A."/>
            <person name="Eichinger L."/>
            <person name="Gallinger C."/>
            <person name="Pawlowski J."/>
            <person name="Sierra R."/>
            <person name="Euteneuer U."/>
            <person name="Pillet L."/>
            <person name="Moustafa A."/>
            <person name="Platzer M."/>
            <person name="Groth M."/>
            <person name="Szafranski K."/>
            <person name="Schliwa M."/>
        </authorList>
    </citation>
    <scope>NUCLEOTIDE SEQUENCE [LARGE SCALE GENOMIC DNA]</scope>
</reference>
<evidence type="ECO:0000313" key="2">
    <source>
        <dbReference type="Proteomes" id="UP000023152"/>
    </source>
</evidence>
<evidence type="ECO:0008006" key="3">
    <source>
        <dbReference type="Google" id="ProtNLM"/>
    </source>
</evidence>
<organism evidence="1 2">
    <name type="scientific">Reticulomyxa filosa</name>
    <dbReference type="NCBI Taxonomy" id="46433"/>
    <lineage>
        <taxon>Eukaryota</taxon>
        <taxon>Sar</taxon>
        <taxon>Rhizaria</taxon>
        <taxon>Retaria</taxon>
        <taxon>Foraminifera</taxon>
        <taxon>Monothalamids</taxon>
        <taxon>Reticulomyxidae</taxon>
        <taxon>Reticulomyxa</taxon>
    </lineage>
</organism>
<dbReference type="GO" id="GO:0000480">
    <property type="term" value="P:endonucleolytic cleavage in 5'-ETS of tricistronic rRNA transcript (SSU-rRNA, 5.8S rRNA, LSU-rRNA)"/>
    <property type="evidence" value="ECO:0007669"/>
    <property type="project" value="TreeGrafter"/>
</dbReference>
<name>X6M439_RETFI</name>
<dbReference type="EMBL" id="ASPP01024715">
    <property type="protein sequence ID" value="ETO08758.1"/>
    <property type="molecule type" value="Genomic_DNA"/>
</dbReference>
<dbReference type="InterPro" id="IPR039119">
    <property type="entry name" value="ABT1/Esf2"/>
</dbReference>
<dbReference type="GO" id="GO:0000472">
    <property type="term" value="P:endonucleolytic cleavage to generate mature 5'-end of SSU-rRNA from (SSU-rRNA, 5.8S rRNA, LSU-rRNA)"/>
    <property type="evidence" value="ECO:0007669"/>
    <property type="project" value="TreeGrafter"/>
</dbReference>
<keyword evidence="2" id="KW-1185">Reference proteome</keyword>
<accession>X6M439</accession>
<comment type="caution">
    <text evidence="1">The sequence shown here is derived from an EMBL/GenBank/DDBJ whole genome shotgun (WGS) entry which is preliminary data.</text>
</comment>
<evidence type="ECO:0000313" key="1">
    <source>
        <dbReference type="EMBL" id="ETO08758.1"/>
    </source>
</evidence>